<sequence>MEKTVTFALRYYLVPNYAVIRKQITHYTVSLYYQNTEMFSSVLKKQFLYSSFPKTFPLRCLHNFSSLTNSMKSPASSEDNNLSNTDTQAENDLDRKKSSLVKRFKDAYTIYGKVVLVTHGITSCLWFASFYALACNGINLLDMLQSINAPPWLSKPLSIGGGSVNTLATALVFYKLVAPFRYGLTLILTRYLVRYLRLKGKAPQVQESDRLRNLAKEGAQISRERIKAHMARSRRNMFARRNQR</sequence>
<dbReference type="AlphaFoldDB" id="A0AAE1Z7Y8"/>
<protein>
    <recommendedName>
        <fullName evidence="8">DUF1279 domain-containing protein</fullName>
    </recommendedName>
</protein>
<dbReference type="Pfam" id="PF06916">
    <property type="entry name" value="FAM210A-B_dom"/>
    <property type="match status" value="1"/>
</dbReference>
<proteinExistence type="predicted"/>
<feature type="region of interest" description="Disordered" evidence="6">
    <location>
        <begin position="72"/>
        <end position="93"/>
    </location>
</feature>
<evidence type="ECO:0000313" key="9">
    <source>
        <dbReference type="EMBL" id="KAK4468469.1"/>
    </source>
</evidence>
<evidence type="ECO:0000256" key="7">
    <source>
        <dbReference type="SAM" id="Phobius"/>
    </source>
</evidence>
<evidence type="ECO:0000256" key="6">
    <source>
        <dbReference type="SAM" id="MobiDB-lite"/>
    </source>
</evidence>
<keyword evidence="5 7" id="KW-0472">Membrane</keyword>
<keyword evidence="4" id="KW-0175">Coiled coil</keyword>
<dbReference type="InterPro" id="IPR045866">
    <property type="entry name" value="FAM210A/B-like"/>
</dbReference>
<keyword evidence="2 7" id="KW-0812">Transmembrane</keyword>
<evidence type="ECO:0000259" key="8">
    <source>
        <dbReference type="Pfam" id="PF06916"/>
    </source>
</evidence>
<dbReference type="Proteomes" id="UP001292079">
    <property type="component" value="Unassembled WGS sequence"/>
</dbReference>
<evidence type="ECO:0000256" key="1">
    <source>
        <dbReference type="ARBA" id="ARBA00004167"/>
    </source>
</evidence>
<gene>
    <name evidence="9" type="ORF">MN116_007673</name>
</gene>
<name>A0AAE1Z7Y8_SCHME</name>
<evidence type="ECO:0000256" key="4">
    <source>
        <dbReference type="ARBA" id="ARBA00023054"/>
    </source>
</evidence>
<feature type="compositionally biased region" description="Polar residues" evidence="6">
    <location>
        <begin position="72"/>
        <end position="90"/>
    </location>
</feature>
<dbReference type="PANTHER" id="PTHR21377">
    <property type="entry name" value="PROTEIN FAM210B, MITOCHONDRIAL"/>
    <property type="match status" value="1"/>
</dbReference>
<comment type="caution">
    <text evidence="9">The sequence shown here is derived from an EMBL/GenBank/DDBJ whole genome shotgun (WGS) entry which is preliminary data.</text>
</comment>
<feature type="transmembrane region" description="Helical" evidence="7">
    <location>
        <begin position="172"/>
        <end position="193"/>
    </location>
</feature>
<feature type="transmembrane region" description="Helical" evidence="7">
    <location>
        <begin position="110"/>
        <end position="134"/>
    </location>
</feature>
<evidence type="ECO:0000256" key="5">
    <source>
        <dbReference type="ARBA" id="ARBA00023136"/>
    </source>
</evidence>
<reference evidence="9" key="2">
    <citation type="journal article" date="2023" name="Infect Dis Poverty">
        <title>Chromosome-scale genome of the human blood fluke Schistosoma mekongi and its implications for public health.</title>
        <authorList>
            <person name="Zhou M."/>
            <person name="Xu L."/>
            <person name="Xu D."/>
            <person name="Chen W."/>
            <person name="Khan J."/>
            <person name="Hu Y."/>
            <person name="Huang H."/>
            <person name="Wei H."/>
            <person name="Zhang Y."/>
            <person name="Chusongsang P."/>
            <person name="Tanasarnprasert K."/>
            <person name="Hu X."/>
            <person name="Limpanont Y."/>
            <person name="Lv Z."/>
        </authorList>
    </citation>
    <scope>NUCLEOTIDE SEQUENCE</scope>
    <source>
        <strain evidence="9">LV_2022a</strain>
    </source>
</reference>
<dbReference type="EMBL" id="JALJAT010000006">
    <property type="protein sequence ID" value="KAK4468469.1"/>
    <property type="molecule type" value="Genomic_DNA"/>
</dbReference>
<evidence type="ECO:0000256" key="2">
    <source>
        <dbReference type="ARBA" id="ARBA00022692"/>
    </source>
</evidence>
<evidence type="ECO:0000256" key="3">
    <source>
        <dbReference type="ARBA" id="ARBA00022989"/>
    </source>
</evidence>
<keyword evidence="10" id="KW-1185">Reference proteome</keyword>
<reference evidence="9" key="1">
    <citation type="submission" date="2022-04" db="EMBL/GenBank/DDBJ databases">
        <authorList>
            <person name="Xu L."/>
            <person name="Lv Z."/>
        </authorList>
    </citation>
    <scope>NUCLEOTIDE SEQUENCE</scope>
    <source>
        <strain evidence="9">LV_2022a</strain>
    </source>
</reference>
<dbReference type="InterPro" id="IPR009688">
    <property type="entry name" value="FAM210A/B-like_dom"/>
</dbReference>
<dbReference type="PANTHER" id="PTHR21377:SF1">
    <property type="entry name" value="PROTEIN FAM210A"/>
    <property type="match status" value="1"/>
</dbReference>
<dbReference type="GO" id="GO:0016020">
    <property type="term" value="C:membrane"/>
    <property type="evidence" value="ECO:0007669"/>
    <property type="project" value="UniProtKB-SubCell"/>
</dbReference>
<organism evidence="9 10">
    <name type="scientific">Schistosoma mekongi</name>
    <name type="common">Parasitic worm</name>
    <dbReference type="NCBI Taxonomy" id="38744"/>
    <lineage>
        <taxon>Eukaryota</taxon>
        <taxon>Metazoa</taxon>
        <taxon>Spiralia</taxon>
        <taxon>Lophotrochozoa</taxon>
        <taxon>Platyhelminthes</taxon>
        <taxon>Trematoda</taxon>
        <taxon>Digenea</taxon>
        <taxon>Strigeidida</taxon>
        <taxon>Schistosomatoidea</taxon>
        <taxon>Schistosomatidae</taxon>
        <taxon>Schistosoma</taxon>
    </lineage>
</organism>
<accession>A0AAE1Z7Y8</accession>
<keyword evidence="3 7" id="KW-1133">Transmembrane helix</keyword>
<evidence type="ECO:0000313" key="10">
    <source>
        <dbReference type="Proteomes" id="UP001292079"/>
    </source>
</evidence>
<dbReference type="GO" id="GO:0005739">
    <property type="term" value="C:mitochondrion"/>
    <property type="evidence" value="ECO:0007669"/>
    <property type="project" value="TreeGrafter"/>
</dbReference>
<comment type="subcellular location">
    <subcellularLocation>
        <location evidence="1">Membrane</location>
        <topology evidence="1">Single-pass membrane protein</topology>
    </subcellularLocation>
</comment>
<feature type="domain" description="DUF1279" evidence="8">
    <location>
        <begin position="103"/>
        <end position="190"/>
    </location>
</feature>